<dbReference type="Proteomes" id="UP001396334">
    <property type="component" value="Unassembled WGS sequence"/>
</dbReference>
<proteinExistence type="predicted"/>
<protein>
    <submittedName>
        <fullName evidence="1">Uncharacterized protein</fullName>
    </submittedName>
</protein>
<accession>A0ABR2TVV9</accession>
<dbReference type="EMBL" id="JBBPBN010000004">
    <property type="protein sequence ID" value="KAK9041424.1"/>
    <property type="molecule type" value="Genomic_DNA"/>
</dbReference>
<gene>
    <name evidence="1" type="ORF">V6N11_016526</name>
</gene>
<evidence type="ECO:0000313" key="2">
    <source>
        <dbReference type="Proteomes" id="UP001396334"/>
    </source>
</evidence>
<keyword evidence="2" id="KW-1185">Reference proteome</keyword>
<sequence>MPNVSEVAIESLSIDDDSSSPGFFNKQINVHSASESDALHFDTYPEAFSVPPSEEIPSTNMGSTRVIDAGCTSSEPVVAPVLEEPLLSSPCLSPSLLSQGNEMSVNDADGSTEHVQNQAPESLDDGAMNNEPLADVPICTKTNSNVHSMITRSKAAESQVADIFTKAIAAIKFEEFRSQLSVISFSELETLKKQGEY</sequence>
<organism evidence="1 2">
    <name type="scientific">Hibiscus sabdariffa</name>
    <name type="common">roselle</name>
    <dbReference type="NCBI Taxonomy" id="183260"/>
    <lineage>
        <taxon>Eukaryota</taxon>
        <taxon>Viridiplantae</taxon>
        <taxon>Streptophyta</taxon>
        <taxon>Embryophyta</taxon>
        <taxon>Tracheophyta</taxon>
        <taxon>Spermatophyta</taxon>
        <taxon>Magnoliopsida</taxon>
        <taxon>eudicotyledons</taxon>
        <taxon>Gunneridae</taxon>
        <taxon>Pentapetalae</taxon>
        <taxon>rosids</taxon>
        <taxon>malvids</taxon>
        <taxon>Malvales</taxon>
        <taxon>Malvaceae</taxon>
        <taxon>Malvoideae</taxon>
        <taxon>Hibiscus</taxon>
    </lineage>
</organism>
<name>A0ABR2TVV9_9ROSI</name>
<reference evidence="1 2" key="1">
    <citation type="journal article" date="2024" name="G3 (Bethesda)">
        <title>Genome assembly of Hibiscus sabdariffa L. provides insights into metabolisms of medicinal natural products.</title>
        <authorList>
            <person name="Kim T."/>
        </authorList>
    </citation>
    <scope>NUCLEOTIDE SEQUENCE [LARGE SCALE GENOMIC DNA]</scope>
    <source>
        <strain evidence="1">TK-2024</strain>
        <tissue evidence="1">Old leaves</tissue>
    </source>
</reference>
<evidence type="ECO:0000313" key="1">
    <source>
        <dbReference type="EMBL" id="KAK9041424.1"/>
    </source>
</evidence>
<comment type="caution">
    <text evidence="1">The sequence shown here is derived from an EMBL/GenBank/DDBJ whole genome shotgun (WGS) entry which is preliminary data.</text>
</comment>